<protein>
    <recommendedName>
        <fullName evidence="7">Major facilitator superfamily (MFS) profile domain-containing protein</fullName>
    </recommendedName>
</protein>
<keyword evidence="9" id="KW-1185">Reference proteome</keyword>
<dbReference type="GO" id="GO:0005886">
    <property type="term" value="C:plasma membrane"/>
    <property type="evidence" value="ECO:0007669"/>
    <property type="project" value="TreeGrafter"/>
</dbReference>
<keyword evidence="2 6" id="KW-0812">Transmembrane</keyword>
<evidence type="ECO:0000313" key="9">
    <source>
        <dbReference type="Proteomes" id="UP000565441"/>
    </source>
</evidence>
<dbReference type="AlphaFoldDB" id="A0A8H5H0F5"/>
<feature type="region of interest" description="Disordered" evidence="5">
    <location>
        <begin position="1"/>
        <end position="28"/>
    </location>
</feature>
<dbReference type="Pfam" id="PF07690">
    <property type="entry name" value="MFS_1"/>
    <property type="match status" value="1"/>
</dbReference>
<feature type="transmembrane region" description="Helical" evidence="6">
    <location>
        <begin position="240"/>
        <end position="259"/>
    </location>
</feature>
<dbReference type="SUPFAM" id="SSF103473">
    <property type="entry name" value="MFS general substrate transporter"/>
    <property type="match status" value="2"/>
</dbReference>
<comment type="caution">
    <text evidence="8">The sequence shown here is derived from an EMBL/GenBank/DDBJ whole genome shotgun (WGS) entry which is preliminary data.</text>
</comment>
<sequence length="283" mass="30062">MSHSSRSSTTLDHTPMRPTESALPSDTTMAPVSQVVDIEHTPVHNDPRAWSSLRKHVSLALIASASMIAGLAGSIQNPAVKQMELDLPATSSQFSWSISVFILVQGLMPLVWSAVSEVKGRKLVYLISLALFTVGSIVVAVSRSIGLVIGFRSLQAAGSSAVITIGAATLADIFEPAERGTKMGIYYMAPLLGPSIGPILDANAGRSSSAVATNSAFRGISAFVATEIAVPLQDGLGDGWMYTIWAVIMLTSGLLILLVSWRGEHWRRKAEEREALQAGKYGS</sequence>
<evidence type="ECO:0000256" key="2">
    <source>
        <dbReference type="ARBA" id="ARBA00022692"/>
    </source>
</evidence>
<dbReference type="InterPro" id="IPR011701">
    <property type="entry name" value="MFS"/>
</dbReference>
<dbReference type="InterPro" id="IPR020846">
    <property type="entry name" value="MFS_dom"/>
</dbReference>
<feature type="transmembrane region" description="Helical" evidence="6">
    <location>
        <begin position="57"/>
        <end position="76"/>
    </location>
</feature>
<proteinExistence type="predicted"/>
<name>A0A8H5H0F5_9AGAR</name>
<feature type="transmembrane region" description="Helical" evidence="6">
    <location>
        <begin position="123"/>
        <end position="141"/>
    </location>
</feature>
<accession>A0A8H5H0F5</accession>
<evidence type="ECO:0000256" key="5">
    <source>
        <dbReference type="SAM" id="MobiDB-lite"/>
    </source>
</evidence>
<evidence type="ECO:0000256" key="4">
    <source>
        <dbReference type="ARBA" id="ARBA00023136"/>
    </source>
</evidence>
<dbReference type="InterPro" id="IPR036259">
    <property type="entry name" value="MFS_trans_sf"/>
</dbReference>
<dbReference type="PROSITE" id="PS50850">
    <property type="entry name" value="MFS"/>
    <property type="match status" value="1"/>
</dbReference>
<reference evidence="8 9" key="1">
    <citation type="journal article" date="2020" name="ISME J.">
        <title>Uncovering the hidden diversity of litter-decomposition mechanisms in mushroom-forming fungi.</title>
        <authorList>
            <person name="Floudas D."/>
            <person name="Bentzer J."/>
            <person name="Ahren D."/>
            <person name="Johansson T."/>
            <person name="Persson P."/>
            <person name="Tunlid A."/>
        </authorList>
    </citation>
    <scope>NUCLEOTIDE SEQUENCE [LARGE SCALE GENOMIC DNA]</scope>
    <source>
        <strain evidence="8 9">CBS 661.87</strain>
    </source>
</reference>
<feature type="transmembrane region" description="Helical" evidence="6">
    <location>
        <begin position="96"/>
        <end position="116"/>
    </location>
</feature>
<evidence type="ECO:0000256" key="6">
    <source>
        <dbReference type="SAM" id="Phobius"/>
    </source>
</evidence>
<evidence type="ECO:0000313" key="8">
    <source>
        <dbReference type="EMBL" id="KAF5374145.1"/>
    </source>
</evidence>
<gene>
    <name evidence="8" type="ORF">D9615_008828</name>
</gene>
<evidence type="ECO:0000256" key="1">
    <source>
        <dbReference type="ARBA" id="ARBA00004141"/>
    </source>
</evidence>
<keyword evidence="3 6" id="KW-1133">Transmembrane helix</keyword>
<dbReference type="OrthoDB" id="2585655at2759"/>
<dbReference type="PANTHER" id="PTHR23502">
    <property type="entry name" value="MAJOR FACILITATOR SUPERFAMILY"/>
    <property type="match status" value="1"/>
</dbReference>
<organism evidence="8 9">
    <name type="scientific">Tricholomella constricta</name>
    <dbReference type="NCBI Taxonomy" id="117010"/>
    <lineage>
        <taxon>Eukaryota</taxon>
        <taxon>Fungi</taxon>
        <taxon>Dikarya</taxon>
        <taxon>Basidiomycota</taxon>
        <taxon>Agaricomycotina</taxon>
        <taxon>Agaricomycetes</taxon>
        <taxon>Agaricomycetidae</taxon>
        <taxon>Agaricales</taxon>
        <taxon>Tricholomatineae</taxon>
        <taxon>Lyophyllaceae</taxon>
        <taxon>Tricholomella</taxon>
    </lineage>
</organism>
<keyword evidence="4 6" id="KW-0472">Membrane</keyword>
<dbReference type="GO" id="GO:0022857">
    <property type="term" value="F:transmembrane transporter activity"/>
    <property type="evidence" value="ECO:0007669"/>
    <property type="project" value="InterPro"/>
</dbReference>
<dbReference type="Proteomes" id="UP000565441">
    <property type="component" value="Unassembled WGS sequence"/>
</dbReference>
<evidence type="ECO:0000256" key="3">
    <source>
        <dbReference type="ARBA" id="ARBA00022989"/>
    </source>
</evidence>
<comment type="subcellular location">
    <subcellularLocation>
        <location evidence="1">Membrane</location>
        <topology evidence="1">Multi-pass membrane protein</topology>
    </subcellularLocation>
</comment>
<dbReference type="EMBL" id="JAACJP010000037">
    <property type="protein sequence ID" value="KAF5374145.1"/>
    <property type="molecule type" value="Genomic_DNA"/>
</dbReference>
<evidence type="ECO:0000259" key="7">
    <source>
        <dbReference type="PROSITE" id="PS50850"/>
    </source>
</evidence>
<dbReference type="Gene3D" id="1.20.1720.10">
    <property type="entry name" value="Multidrug resistance protein D"/>
    <property type="match status" value="1"/>
</dbReference>
<feature type="domain" description="Major facilitator superfamily (MFS) profile" evidence="7">
    <location>
        <begin position="58"/>
        <end position="283"/>
    </location>
</feature>
<dbReference type="PANTHER" id="PTHR23502:SF5">
    <property type="entry name" value="QUINIDINE RESISTANCE PROTEIN 3"/>
    <property type="match status" value="1"/>
</dbReference>
<feature type="compositionally biased region" description="Polar residues" evidence="5">
    <location>
        <begin position="1"/>
        <end position="12"/>
    </location>
</feature>